<dbReference type="HOGENOM" id="CLU_2815798_0_0_1"/>
<dbReference type="Gramene" id="ERN12575">
    <property type="protein sequence ID" value="ERN12575"/>
    <property type="gene ID" value="AMTR_s00025p00214710"/>
</dbReference>
<sequence>MEYDDADMAFKCLSPIAETLDSIWEETYEETQQSLPLSFKGSHSSEILTMEHTRMEPTQISRNEENG</sequence>
<evidence type="ECO:0000313" key="1">
    <source>
        <dbReference type="EMBL" id="ERN12575.1"/>
    </source>
</evidence>
<protein>
    <submittedName>
        <fullName evidence="1">Uncharacterized protein</fullName>
    </submittedName>
</protein>
<organism evidence="1 2">
    <name type="scientific">Amborella trichopoda</name>
    <dbReference type="NCBI Taxonomy" id="13333"/>
    <lineage>
        <taxon>Eukaryota</taxon>
        <taxon>Viridiplantae</taxon>
        <taxon>Streptophyta</taxon>
        <taxon>Embryophyta</taxon>
        <taxon>Tracheophyta</taxon>
        <taxon>Spermatophyta</taxon>
        <taxon>Magnoliopsida</taxon>
        <taxon>Amborellales</taxon>
        <taxon>Amborellaceae</taxon>
        <taxon>Amborella</taxon>
    </lineage>
</organism>
<gene>
    <name evidence="1" type="ORF">AMTR_s00025p00214710</name>
</gene>
<dbReference type="Proteomes" id="UP000017836">
    <property type="component" value="Unassembled WGS sequence"/>
</dbReference>
<keyword evidence="2" id="KW-1185">Reference proteome</keyword>
<name>W1PYI8_AMBTC</name>
<evidence type="ECO:0000313" key="2">
    <source>
        <dbReference type="Proteomes" id="UP000017836"/>
    </source>
</evidence>
<dbReference type="EMBL" id="KI392614">
    <property type="protein sequence ID" value="ERN12575.1"/>
    <property type="molecule type" value="Genomic_DNA"/>
</dbReference>
<proteinExistence type="predicted"/>
<dbReference type="AlphaFoldDB" id="W1PYI8"/>
<accession>W1PYI8</accession>
<reference evidence="2" key="1">
    <citation type="journal article" date="2013" name="Science">
        <title>The Amborella genome and the evolution of flowering plants.</title>
        <authorList>
            <consortium name="Amborella Genome Project"/>
        </authorList>
    </citation>
    <scope>NUCLEOTIDE SEQUENCE [LARGE SCALE GENOMIC DNA]</scope>
</reference>